<evidence type="ECO:0000256" key="3">
    <source>
        <dbReference type="ARBA" id="ARBA00022664"/>
    </source>
</evidence>
<dbReference type="GO" id="GO:0004482">
    <property type="term" value="F:mRNA 5'-cap (guanine-N7-)-methyltransferase activity"/>
    <property type="evidence" value="ECO:0007669"/>
    <property type="project" value="UniProtKB-EC"/>
</dbReference>
<dbReference type="EMBL" id="AJWK01000610">
    <property type="status" value="NOT_ANNOTATED_CDS"/>
    <property type="molecule type" value="Genomic_DNA"/>
</dbReference>
<accession>A0A1B0GGR5</accession>
<dbReference type="PIRSF" id="PIRSF028762">
    <property type="entry name" value="ABD1"/>
    <property type="match status" value="1"/>
</dbReference>
<dbReference type="InterPro" id="IPR039753">
    <property type="entry name" value="RG7MT1"/>
</dbReference>
<evidence type="ECO:0000256" key="5">
    <source>
        <dbReference type="ARBA" id="ARBA00022691"/>
    </source>
</evidence>
<evidence type="ECO:0000259" key="14">
    <source>
        <dbReference type="PROSITE" id="PS51562"/>
    </source>
</evidence>
<feature type="domain" description="MRNA cap 0 methyltransferase" evidence="14">
    <location>
        <begin position="88"/>
        <end position="402"/>
    </location>
</feature>
<feature type="site" description="mRNA cap binding" evidence="12">
    <location>
        <position position="131"/>
    </location>
</feature>
<dbReference type="InterPro" id="IPR029063">
    <property type="entry name" value="SAM-dependent_MTases_sf"/>
</dbReference>
<dbReference type="SUPFAM" id="SSF53335">
    <property type="entry name" value="S-adenosyl-L-methionine-dependent methyltransferases"/>
    <property type="match status" value="1"/>
</dbReference>
<evidence type="ECO:0000256" key="12">
    <source>
        <dbReference type="PIRSR" id="PIRSR028762-2"/>
    </source>
</evidence>
<dbReference type="Gene3D" id="3.40.50.150">
    <property type="entry name" value="Vaccinia Virus protein VP39"/>
    <property type="match status" value="1"/>
</dbReference>
<keyword evidence="16" id="KW-1185">Reference proteome</keyword>
<evidence type="ECO:0000256" key="10">
    <source>
        <dbReference type="PIRNR" id="PIRNR028762"/>
    </source>
</evidence>
<feature type="site" description="mRNA cap binding" evidence="12">
    <location>
        <position position="212"/>
    </location>
</feature>
<dbReference type="PROSITE" id="PS51562">
    <property type="entry name" value="RNA_CAP0_MT"/>
    <property type="match status" value="1"/>
</dbReference>
<proteinExistence type="inferred from homology"/>
<feature type="binding site" evidence="11">
    <location>
        <position position="101"/>
    </location>
    <ligand>
        <name>S-adenosyl-L-methionine</name>
        <dbReference type="ChEBI" id="CHEBI:59789"/>
    </ligand>
</feature>
<sequence length="416" mass="47879">MTDFVENTFERTPQSSGEDAQDVGAVAHEVDEEKPRDSQKRKRDESEVNEDEGESVTKYKKIDGEHTKVVAKHYNTLEEKGLVERNKSRIFYLRNFNNWIKSMLVNEYITKVKESLQMGAPLRVLDMCCGKGGDLLKWQKGGISHLICTDIAEVSIEQCRTRYDTMLARTKRFAPEFTAEFFACDSTLDRLRERYRDASIDLNLVSCQFAFHYCFESLPQAECMIRNASECLKPGGYFIGTIPDANEIMRRQKLSDSHTFGNDVYSIDFQCDTEKPPLFGAKYNFHLEGVVDCPEFLVHFPTLVKLARKFGLELTMRERFGDFYQRMIPRGRGLIEKMQGLETYPAARDGNLSGGDGHEYAHAQEYMDRQASHGRPAKRVGTLSKSEWEAASLYLVFAFRKMKKVWDKDGKPKYIQ</sequence>
<feature type="compositionally biased region" description="Basic and acidic residues" evidence="13">
    <location>
        <begin position="28"/>
        <end position="46"/>
    </location>
</feature>
<feature type="binding site" evidence="11">
    <location>
        <position position="208"/>
    </location>
    <ligand>
        <name>S-adenosyl-L-methionine</name>
        <dbReference type="ChEBI" id="CHEBI:59789"/>
    </ligand>
</feature>
<name>A0A1B0GGR5_LUTLO</name>
<comment type="similarity">
    <text evidence="10">Belongs to the class I-like SAM-binding methyltransferase superfamily. mRNA cap 0 methyltransferase family.</text>
</comment>
<evidence type="ECO:0000256" key="11">
    <source>
        <dbReference type="PIRSR" id="PIRSR028762-1"/>
    </source>
</evidence>
<feature type="binding site" evidence="11">
    <location>
        <position position="128"/>
    </location>
    <ligand>
        <name>S-adenosyl-L-methionine</name>
        <dbReference type="ChEBI" id="CHEBI:59789"/>
    </ligand>
</feature>
<dbReference type="Pfam" id="PF03291">
    <property type="entry name" value="mRNA_G-N7_MeTrfase"/>
    <property type="match status" value="1"/>
</dbReference>
<feature type="binding site" evidence="11">
    <location>
        <position position="213"/>
    </location>
    <ligand>
        <name>S-adenosyl-L-methionine</name>
        <dbReference type="ChEBI" id="CHEBI:59789"/>
    </ligand>
</feature>
<evidence type="ECO:0000256" key="7">
    <source>
        <dbReference type="ARBA" id="ARBA00023042"/>
    </source>
</evidence>
<dbReference type="CDD" id="cd02440">
    <property type="entry name" value="AdoMet_MTases"/>
    <property type="match status" value="1"/>
</dbReference>
<feature type="site" description="mRNA cap binding" evidence="12">
    <location>
        <position position="162"/>
    </location>
</feature>
<dbReference type="InterPro" id="IPR016899">
    <property type="entry name" value="mRNA_G-N7_MeTrfase_euk"/>
</dbReference>
<keyword evidence="5 10" id="KW-0949">S-adenosyl-L-methionine</keyword>
<feature type="site" description="mRNA cap binding" evidence="12">
    <location>
        <position position="295"/>
    </location>
</feature>
<evidence type="ECO:0000256" key="8">
    <source>
        <dbReference type="ARBA" id="ARBA00023242"/>
    </source>
</evidence>
<feature type="binding site" evidence="12">
    <location>
        <begin position="97"/>
        <end position="98"/>
    </location>
    <ligand>
        <name>mRNA</name>
        <dbReference type="ChEBI" id="CHEBI:33699"/>
    </ligand>
</feature>
<feature type="region of interest" description="Disordered" evidence="13">
    <location>
        <begin position="1"/>
        <end position="55"/>
    </location>
</feature>
<dbReference type="PANTHER" id="PTHR12189:SF2">
    <property type="entry name" value="MRNA CAP GUANINE-N7 METHYLTRANSFERASE"/>
    <property type="match status" value="1"/>
</dbReference>
<reference evidence="15" key="1">
    <citation type="submission" date="2020-05" db="UniProtKB">
        <authorList>
            <consortium name="EnsemblMetazoa"/>
        </authorList>
    </citation>
    <scope>IDENTIFICATION</scope>
    <source>
        <strain evidence="15">Jacobina</strain>
    </source>
</reference>
<dbReference type="EnsemblMetazoa" id="LLOJ000187-RA">
    <property type="protein sequence ID" value="LLOJ000187-PA"/>
    <property type="gene ID" value="LLOJ000187"/>
</dbReference>
<dbReference type="AlphaFoldDB" id="A0A1B0GGR5"/>
<comment type="catalytic activity">
    <reaction evidence="9">
        <text>a 5'-end (5'-triphosphoguanosine)-ribonucleoside in mRNA + S-adenosyl-L-methionine = a 5'-end (N(7)-methyl 5'-triphosphoguanosine)-ribonucleoside in mRNA + S-adenosyl-L-homocysteine</text>
        <dbReference type="Rhea" id="RHEA:67008"/>
        <dbReference type="Rhea" id="RHEA-COMP:17166"/>
        <dbReference type="Rhea" id="RHEA-COMP:17167"/>
        <dbReference type="ChEBI" id="CHEBI:57856"/>
        <dbReference type="ChEBI" id="CHEBI:59789"/>
        <dbReference type="ChEBI" id="CHEBI:156461"/>
        <dbReference type="ChEBI" id="CHEBI:167617"/>
        <dbReference type="EC" id="2.1.1.56"/>
    </reaction>
</comment>
<dbReference type="GO" id="GO:0005634">
    <property type="term" value="C:nucleus"/>
    <property type="evidence" value="ECO:0007669"/>
    <property type="project" value="UniProtKB-SubCell"/>
</dbReference>
<keyword evidence="3 10" id="KW-0507">mRNA processing</keyword>
<dbReference type="VEuPathDB" id="VectorBase:LLOJ000187"/>
<keyword evidence="7 10" id="KW-0506">mRNA capping</keyword>
<protein>
    <recommendedName>
        <fullName evidence="10">mRNA cap guanine-N(7) methyltransferase</fullName>
        <ecNumber evidence="10">2.1.1.56</ecNumber>
    </recommendedName>
    <alternativeName>
        <fullName evidence="10">mRNA (guanine-N(7))-methyltransferase</fullName>
    </alternativeName>
    <alternativeName>
        <fullName evidence="10">mRNA cap methyltransferase</fullName>
    </alternativeName>
</protein>
<feature type="binding site" evidence="11">
    <location>
        <position position="185"/>
    </location>
    <ligand>
        <name>S-adenosyl-L-methionine</name>
        <dbReference type="ChEBI" id="CHEBI:59789"/>
    </ligand>
</feature>
<dbReference type="PANTHER" id="PTHR12189">
    <property type="entry name" value="MRNA GUANINE-7- METHYLTRANSFERASE"/>
    <property type="match status" value="1"/>
</dbReference>
<evidence type="ECO:0000256" key="9">
    <source>
        <dbReference type="ARBA" id="ARBA00044712"/>
    </source>
</evidence>
<evidence type="ECO:0000313" key="16">
    <source>
        <dbReference type="Proteomes" id="UP000092461"/>
    </source>
</evidence>
<evidence type="ECO:0000256" key="2">
    <source>
        <dbReference type="ARBA" id="ARBA00022603"/>
    </source>
</evidence>
<evidence type="ECO:0000256" key="13">
    <source>
        <dbReference type="SAM" id="MobiDB-lite"/>
    </source>
</evidence>
<keyword evidence="6 10" id="KW-0694">RNA-binding</keyword>
<dbReference type="GO" id="GO:0003723">
    <property type="term" value="F:RNA binding"/>
    <property type="evidence" value="ECO:0007669"/>
    <property type="project" value="UniProtKB-KW"/>
</dbReference>
<feature type="site" description="mRNA cap binding" evidence="12">
    <location>
        <position position="137"/>
    </location>
</feature>
<evidence type="ECO:0000256" key="1">
    <source>
        <dbReference type="ARBA" id="ARBA00004123"/>
    </source>
</evidence>
<evidence type="ECO:0000256" key="6">
    <source>
        <dbReference type="ARBA" id="ARBA00022884"/>
    </source>
</evidence>
<keyword evidence="4 10" id="KW-0808">Transferase</keyword>
<feature type="site" description="mRNA cap binding" evidence="12">
    <location>
        <position position="394"/>
    </location>
</feature>
<evidence type="ECO:0000256" key="4">
    <source>
        <dbReference type="ARBA" id="ARBA00022679"/>
    </source>
</evidence>
<feature type="binding site" evidence="11">
    <location>
        <position position="150"/>
    </location>
    <ligand>
        <name>S-adenosyl-L-methionine</name>
        <dbReference type="ChEBI" id="CHEBI:59789"/>
    </ligand>
</feature>
<dbReference type="Proteomes" id="UP000092461">
    <property type="component" value="Unassembled WGS sequence"/>
</dbReference>
<dbReference type="VEuPathDB" id="VectorBase:LLONM1_006646"/>
<dbReference type="EC" id="2.1.1.56" evidence="10"/>
<evidence type="ECO:0000313" key="15">
    <source>
        <dbReference type="EnsemblMetazoa" id="LLOJ000187-PA"/>
    </source>
</evidence>
<keyword evidence="2 10" id="KW-0489">Methyltransferase</keyword>
<keyword evidence="8 10" id="KW-0539">Nucleus</keyword>
<comment type="subcellular location">
    <subcellularLocation>
        <location evidence="1 10">Nucleus</location>
    </subcellularLocation>
</comment>
<organism evidence="15 16">
    <name type="scientific">Lutzomyia longipalpis</name>
    <name type="common">Sand fly</name>
    <dbReference type="NCBI Taxonomy" id="7200"/>
    <lineage>
        <taxon>Eukaryota</taxon>
        <taxon>Metazoa</taxon>
        <taxon>Ecdysozoa</taxon>
        <taxon>Arthropoda</taxon>
        <taxon>Hexapoda</taxon>
        <taxon>Insecta</taxon>
        <taxon>Pterygota</taxon>
        <taxon>Neoptera</taxon>
        <taxon>Endopterygota</taxon>
        <taxon>Diptera</taxon>
        <taxon>Nematocera</taxon>
        <taxon>Psychodoidea</taxon>
        <taxon>Psychodidae</taxon>
        <taxon>Lutzomyia</taxon>
        <taxon>Lutzomyia</taxon>
    </lineage>
</organism>
<dbReference type="InterPro" id="IPR004971">
    <property type="entry name" value="mRNA_G-N7_MeTrfase_dom"/>
</dbReference>